<dbReference type="OrthoDB" id="3423859at2"/>
<evidence type="ECO:0000256" key="1">
    <source>
        <dbReference type="SAM" id="Phobius"/>
    </source>
</evidence>
<reference evidence="2 3" key="1">
    <citation type="submission" date="2018-03" db="EMBL/GenBank/DDBJ databases">
        <title>Genomic Encyclopedia of Archaeal and Bacterial Type Strains, Phase II (KMG-II): from individual species to whole genera.</title>
        <authorList>
            <person name="Goeker M."/>
        </authorList>
    </citation>
    <scope>NUCLEOTIDE SEQUENCE [LARGE SCALE GENOMIC DNA]</scope>
    <source>
        <strain evidence="2 3">DSM 45312</strain>
    </source>
</reference>
<sequence>MSALGENSVDKLIEIAHKPTPGQRLISWGSRPPGRLYLPACAVVGLALLYEDSMPGGHLPSFVFGMGGGALLAAMGALRLGTALSVARPMIRRYWLRWITAPIIAVVAIALSVTDVPLKSRLDMASDELLEVRDTANRSTTIPLNGEWAGSYPLAAASVSEQGVARFTVRGSGLLRDSGLAYSPKPLPTDVFVPGEGGLVYEHISGDWYSWSMH</sequence>
<feature type="transmembrane region" description="Helical" evidence="1">
    <location>
        <begin position="62"/>
        <end position="82"/>
    </location>
</feature>
<feature type="transmembrane region" description="Helical" evidence="1">
    <location>
        <begin position="94"/>
        <end position="113"/>
    </location>
</feature>
<evidence type="ECO:0000313" key="2">
    <source>
        <dbReference type="EMBL" id="PSL00701.1"/>
    </source>
</evidence>
<keyword evidence="3" id="KW-1185">Reference proteome</keyword>
<accession>A0A2P8DU04</accession>
<gene>
    <name evidence="2" type="ORF">CLV63_101175</name>
</gene>
<keyword evidence="1" id="KW-1133">Transmembrane helix</keyword>
<comment type="caution">
    <text evidence="2">The sequence shown here is derived from an EMBL/GenBank/DDBJ whole genome shotgun (WGS) entry which is preliminary data.</text>
</comment>
<evidence type="ECO:0000313" key="3">
    <source>
        <dbReference type="Proteomes" id="UP000240542"/>
    </source>
</evidence>
<dbReference type="AlphaFoldDB" id="A0A2P8DU04"/>
<keyword evidence="1" id="KW-0812">Transmembrane</keyword>
<organism evidence="2 3">
    <name type="scientific">Murinocardiopsis flavida</name>
    <dbReference type="NCBI Taxonomy" id="645275"/>
    <lineage>
        <taxon>Bacteria</taxon>
        <taxon>Bacillati</taxon>
        <taxon>Actinomycetota</taxon>
        <taxon>Actinomycetes</taxon>
        <taxon>Streptosporangiales</taxon>
        <taxon>Nocardiopsidaceae</taxon>
        <taxon>Murinocardiopsis</taxon>
    </lineage>
</organism>
<dbReference type="RefSeq" id="WP_106580898.1">
    <property type="nucleotide sequence ID" value="NZ_PYGA01000001.1"/>
</dbReference>
<dbReference type="EMBL" id="PYGA01000001">
    <property type="protein sequence ID" value="PSL00701.1"/>
    <property type="molecule type" value="Genomic_DNA"/>
</dbReference>
<dbReference type="Proteomes" id="UP000240542">
    <property type="component" value="Unassembled WGS sequence"/>
</dbReference>
<protein>
    <submittedName>
        <fullName evidence="2">Uncharacterized protein</fullName>
    </submittedName>
</protein>
<proteinExistence type="predicted"/>
<name>A0A2P8DU04_9ACTN</name>
<keyword evidence="1" id="KW-0472">Membrane</keyword>